<organism evidence="3 4">
    <name type="scientific">Paragonimus westermani</name>
    <dbReference type="NCBI Taxonomy" id="34504"/>
    <lineage>
        <taxon>Eukaryota</taxon>
        <taxon>Metazoa</taxon>
        <taxon>Spiralia</taxon>
        <taxon>Lophotrochozoa</taxon>
        <taxon>Platyhelminthes</taxon>
        <taxon>Trematoda</taxon>
        <taxon>Digenea</taxon>
        <taxon>Plagiorchiida</taxon>
        <taxon>Troglotremata</taxon>
        <taxon>Troglotrematidae</taxon>
        <taxon>Paragonimus</taxon>
    </lineage>
</organism>
<keyword evidence="2" id="KW-1133">Transmembrane helix</keyword>
<evidence type="ECO:0000256" key="2">
    <source>
        <dbReference type="RuleBase" id="RU363116"/>
    </source>
</evidence>
<dbReference type="InterPro" id="IPR005552">
    <property type="entry name" value="Scramblase"/>
</dbReference>
<evidence type="ECO:0000313" key="4">
    <source>
        <dbReference type="Proteomes" id="UP000699462"/>
    </source>
</evidence>
<evidence type="ECO:0000256" key="1">
    <source>
        <dbReference type="ARBA" id="ARBA00005350"/>
    </source>
</evidence>
<feature type="transmembrane region" description="Helical" evidence="2">
    <location>
        <begin position="48"/>
        <end position="68"/>
    </location>
</feature>
<reference evidence="3 4" key="1">
    <citation type="submission" date="2019-07" db="EMBL/GenBank/DDBJ databases">
        <title>Annotation for the trematode Paragonimus westermani.</title>
        <authorList>
            <person name="Choi Y.-J."/>
        </authorList>
    </citation>
    <scope>NUCLEOTIDE SEQUENCE [LARGE SCALE GENOMIC DNA]</scope>
    <source>
        <strain evidence="3">180907_Pwestermani</strain>
    </source>
</reference>
<dbReference type="Proteomes" id="UP000699462">
    <property type="component" value="Unassembled WGS sequence"/>
</dbReference>
<keyword evidence="2" id="KW-0472">Membrane</keyword>
<protein>
    <recommendedName>
        <fullName evidence="2">Phospholipid scramblase</fullName>
    </recommendedName>
</protein>
<keyword evidence="2" id="KW-0106">Calcium</keyword>
<accession>A0A8T0D2Y8</accession>
<proteinExistence type="inferred from homology"/>
<keyword evidence="2" id="KW-0564">Palmitate</keyword>
<sequence>MVTHFLLHHPLSSNKQVYSIKGGRSIGRVIRQWREGKDMFHIAFPLDLHVLLKLLLLNAAVLIDFLYFGSH</sequence>
<dbReference type="EMBL" id="JTDF01022171">
    <property type="protein sequence ID" value="KAF8560877.1"/>
    <property type="molecule type" value="Genomic_DNA"/>
</dbReference>
<keyword evidence="2" id="KW-0449">Lipoprotein</keyword>
<dbReference type="AlphaFoldDB" id="A0A8T0D2Y8"/>
<dbReference type="Pfam" id="PF03803">
    <property type="entry name" value="Scramblase"/>
    <property type="match status" value="1"/>
</dbReference>
<comment type="cofactor">
    <cofactor evidence="2">
        <name>Ca(2+)</name>
        <dbReference type="ChEBI" id="CHEBI:29108"/>
    </cofactor>
</comment>
<name>A0A8T0D2Y8_9TREM</name>
<comment type="similarity">
    <text evidence="1 2">Belongs to the phospholipid scramblase family.</text>
</comment>
<gene>
    <name evidence="3" type="ORF">P879_07618</name>
</gene>
<dbReference type="GO" id="GO:0017128">
    <property type="term" value="F:phospholipid scramblase activity"/>
    <property type="evidence" value="ECO:0007669"/>
    <property type="project" value="InterPro"/>
</dbReference>
<comment type="function">
    <text evidence="2">May mediate accelerated ATP-independent bidirectional transbilayer migration of phospholipids upon binding calcium ions that results in a loss of phospholipid asymmetry in the plasma membrane.</text>
</comment>
<evidence type="ECO:0000313" key="3">
    <source>
        <dbReference type="EMBL" id="KAF8560877.1"/>
    </source>
</evidence>
<keyword evidence="2" id="KW-0812">Transmembrane</keyword>
<comment type="caution">
    <text evidence="3">The sequence shown here is derived from an EMBL/GenBank/DDBJ whole genome shotgun (WGS) entry which is preliminary data.</text>
</comment>
<keyword evidence="4" id="KW-1185">Reference proteome</keyword>